<organism evidence="1 2">
    <name type="scientific">Knipowitschia caucasica</name>
    <name type="common">Caucasian dwarf goby</name>
    <name type="synonym">Pomatoschistus caucasicus</name>
    <dbReference type="NCBI Taxonomy" id="637954"/>
    <lineage>
        <taxon>Eukaryota</taxon>
        <taxon>Metazoa</taxon>
        <taxon>Chordata</taxon>
        <taxon>Craniata</taxon>
        <taxon>Vertebrata</taxon>
        <taxon>Euteleostomi</taxon>
        <taxon>Actinopterygii</taxon>
        <taxon>Neopterygii</taxon>
        <taxon>Teleostei</taxon>
        <taxon>Neoteleostei</taxon>
        <taxon>Acanthomorphata</taxon>
        <taxon>Gobiaria</taxon>
        <taxon>Gobiiformes</taxon>
        <taxon>Gobioidei</taxon>
        <taxon>Gobiidae</taxon>
        <taxon>Gobiinae</taxon>
        <taxon>Knipowitschia</taxon>
    </lineage>
</organism>
<evidence type="ECO:0000313" key="2">
    <source>
        <dbReference type="Proteomes" id="UP001497482"/>
    </source>
</evidence>
<gene>
    <name evidence="1" type="ORF">KC01_LOCUS34846</name>
</gene>
<accession>A0AAV2M3K5</accession>
<name>A0AAV2M3K5_KNICA</name>
<dbReference type="AlphaFoldDB" id="A0AAV2M3K5"/>
<keyword evidence="2" id="KW-1185">Reference proteome</keyword>
<protein>
    <submittedName>
        <fullName evidence="1">Uncharacterized protein</fullName>
    </submittedName>
</protein>
<proteinExistence type="predicted"/>
<dbReference type="Proteomes" id="UP001497482">
    <property type="component" value="Chromosome 6"/>
</dbReference>
<evidence type="ECO:0000313" key="1">
    <source>
        <dbReference type="EMBL" id="CAL1607831.1"/>
    </source>
</evidence>
<dbReference type="EMBL" id="OZ035828">
    <property type="protein sequence ID" value="CAL1607831.1"/>
    <property type="molecule type" value="Genomic_DNA"/>
</dbReference>
<sequence>MPAIWLPVIGCPACPQRACPPPSRMLPCCACSFATLLPSSLACLWLCLPVCALCPAPLLTPACSAFLLPFLDFLLTPLLPHPLIPLLVPPPPLSAPAPSASCAASLPLCLLAICCPWAVFRALCPPPVALPPPPLLLSLSPHHSWPLLLFRSCSPLSFSPHDPSSPLLSQDTLHKARSCTTYRNVTRSSPCLPRVTPPSLPHASASSLLSHDLGLHHSSILHLVLPFFALLLFATTPRAILLHSSLPPCSSSAAFLPCPSVPPSSLLLSGMLSAAPSFSPSSPLFAPVPFVLLYLLVASALSSLATPWLSSPPCALLWTLSVPSLLLLWPPLALPLLPHPSCALLTPSTPSPLLCPATSPASAPCRFVLSPSGLVALFICSVLLLLPPPPCSPSPPPFSAPCLSASLPATLLLAAPACYLPLPCLPGLPYLCPPLPPPSSAVHPSLPCPPALACCAPRCPFCF</sequence>
<reference evidence="1 2" key="1">
    <citation type="submission" date="2024-04" db="EMBL/GenBank/DDBJ databases">
        <authorList>
            <person name="Waldvogel A.-M."/>
            <person name="Schoenle A."/>
        </authorList>
    </citation>
    <scope>NUCLEOTIDE SEQUENCE [LARGE SCALE GENOMIC DNA]</scope>
</reference>